<proteinExistence type="predicted"/>
<dbReference type="AlphaFoldDB" id="G5IZ11"/>
<evidence type="ECO:0000313" key="1">
    <source>
        <dbReference type="EMBL" id="EHJ14820.1"/>
    </source>
</evidence>
<name>G5IZ11_CROWT</name>
<comment type="caution">
    <text evidence="1">The sequence shown here is derived from an EMBL/GenBank/DDBJ whole genome shotgun (WGS) entry which is preliminary data.</text>
</comment>
<dbReference type="Proteomes" id="UP000003477">
    <property type="component" value="Unassembled WGS sequence"/>
</dbReference>
<evidence type="ECO:0000313" key="2">
    <source>
        <dbReference type="Proteomes" id="UP000003477"/>
    </source>
</evidence>
<gene>
    <name evidence="1" type="ORF">CWATWH0003_0508</name>
</gene>
<accession>G5IZ11</accession>
<reference evidence="1 2" key="1">
    <citation type="journal article" date="2011" name="Front. Microbiol.">
        <title>Two Strains of Crocosphaera watsonii with Highly Conserved Genomes are Distinguished by Strain-Specific Features.</title>
        <authorList>
            <person name="Bench S.R."/>
            <person name="Ilikchyan I.N."/>
            <person name="Tripp H.J."/>
            <person name="Zehr J.P."/>
        </authorList>
    </citation>
    <scope>NUCLEOTIDE SEQUENCE [LARGE SCALE GENOMIC DNA]</scope>
    <source>
        <strain evidence="1 2">WH 0003</strain>
    </source>
</reference>
<dbReference type="PATRIC" id="fig|423471.3.peg.468"/>
<organism evidence="1 2">
    <name type="scientific">Crocosphaera watsonii WH 0003</name>
    <dbReference type="NCBI Taxonomy" id="423471"/>
    <lineage>
        <taxon>Bacteria</taxon>
        <taxon>Bacillati</taxon>
        <taxon>Cyanobacteriota</taxon>
        <taxon>Cyanophyceae</taxon>
        <taxon>Oscillatoriophycideae</taxon>
        <taxon>Chroococcales</taxon>
        <taxon>Aphanothecaceae</taxon>
        <taxon>Crocosphaera</taxon>
    </lineage>
</organism>
<dbReference type="EMBL" id="AESD01000083">
    <property type="protein sequence ID" value="EHJ14820.1"/>
    <property type="molecule type" value="Genomic_DNA"/>
</dbReference>
<dbReference type="RefSeq" id="WP_007309120.1">
    <property type="nucleotide sequence ID" value="NZ_AESD01000083.1"/>
</dbReference>
<sequence>MGRYPFLYKDCLLNNYSVQQYIDFIGAFKRSQQKSFNKKLHKTIVLQKQKIEVARLRALANKVPQIIESVPNPTLLNNQAFNKATETFREVTKNHINNGKSKIFLSQIASSSYQDFKIEFINYLTEDIEEERKRLQLQQYLMKNIEVNLTNSHKDSINEFLILRISNNLLTQVIFNPNQPSNRLDMMNLKSCLGSTQFVAFLLKLTFLSPKLKYSLRQKLAHLFEYYELTSIDKSRWLIQMLENCLLGFAIAQEKATIV</sequence>
<protein>
    <submittedName>
        <fullName evidence="1">Uncharacterized protein</fullName>
    </submittedName>
</protein>
<dbReference type="GeneID" id="88764432"/>